<accession>A0A6J5Q0I5</accession>
<proteinExistence type="predicted"/>
<sequence length="107" mass="12219">MTNKLVLIAGSLRYERDYLEGTHFPWSICAVGESIVIQGEFSEVERKEWRADGSLEVWVVMDDPEPPVSRESLDSELIPLGFVFHSDDESNRPFSVWDDIEAKESAE</sequence>
<reference evidence="1" key="1">
    <citation type="submission" date="2020-05" db="EMBL/GenBank/DDBJ databases">
        <authorList>
            <person name="Chiriac C."/>
            <person name="Salcher M."/>
            <person name="Ghai R."/>
            <person name="Kavagutti S V."/>
        </authorList>
    </citation>
    <scope>NUCLEOTIDE SEQUENCE</scope>
</reference>
<protein>
    <submittedName>
        <fullName evidence="1">Uncharacterized protein</fullName>
    </submittedName>
</protein>
<name>A0A6J5Q0I5_9CAUD</name>
<evidence type="ECO:0000313" key="1">
    <source>
        <dbReference type="EMBL" id="CAB4177810.1"/>
    </source>
</evidence>
<organism evidence="1">
    <name type="scientific">uncultured Caudovirales phage</name>
    <dbReference type="NCBI Taxonomy" id="2100421"/>
    <lineage>
        <taxon>Viruses</taxon>
        <taxon>Duplodnaviria</taxon>
        <taxon>Heunggongvirae</taxon>
        <taxon>Uroviricota</taxon>
        <taxon>Caudoviricetes</taxon>
        <taxon>Peduoviridae</taxon>
        <taxon>Maltschvirus</taxon>
        <taxon>Maltschvirus maltsch</taxon>
    </lineage>
</organism>
<gene>
    <name evidence="1" type="ORF">UFOVP1004_2</name>
</gene>
<dbReference type="EMBL" id="LR796964">
    <property type="protein sequence ID" value="CAB4177810.1"/>
    <property type="molecule type" value="Genomic_DNA"/>
</dbReference>